<keyword evidence="2" id="KW-1185">Reference proteome</keyword>
<dbReference type="Proteomes" id="UP001163324">
    <property type="component" value="Chromosome 3"/>
</dbReference>
<reference evidence="1" key="1">
    <citation type="submission" date="2022-10" db="EMBL/GenBank/DDBJ databases">
        <title>Complete Genome of Trichothecium roseum strain YXFP-22015, a Plant Pathogen Isolated from Citrus.</title>
        <authorList>
            <person name="Wang Y."/>
            <person name="Zhu L."/>
        </authorList>
    </citation>
    <scope>NUCLEOTIDE SEQUENCE</scope>
    <source>
        <strain evidence="1">YXFP-22015</strain>
    </source>
</reference>
<dbReference type="EMBL" id="CM047942">
    <property type="protein sequence ID" value="KAI9901295.1"/>
    <property type="molecule type" value="Genomic_DNA"/>
</dbReference>
<organism evidence="1 2">
    <name type="scientific">Trichothecium roseum</name>
    <dbReference type="NCBI Taxonomy" id="47278"/>
    <lineage>
        <taxon>Eukaryota</taxon>
        <taxon>Fungi</taxon>
        <taxon>Dikarya</taxon>
        <taxon>Ascomycota</taxon>
        <taxon>Pezizomycotina</taxon>
        <taxon>Sordariomycetes</taxon>
        <taxon>Hypocreomycetidae</taxon>
        <taxon>Hypocreales</taxon>
        <taxon>Hypocreales incertae sedis</taxon>
        <taxon>Trichothecium</taxon>
    </lineage>
</organism>
<accession>A0ACC0V5V0</accession>
<comment type="caution">
    <text evidence="1">The sequence shown here is derived from an EMBL/GenBank/DDBJ whole genome shotgun (WGS) entry which is preliminary data.</text>
</comment>
<protein>
    <submittedName>
        <fullName evidence="1">Uncharacterized protein</fullName>
    </submittedName>
</protein>
<name>A0ACC0V5V0_9HYPO</name>
<gene>
    <name evidence="1" type="ORF">N3K66_003112</name>
</gene>
<proteinExistence type="predicted"/>
<sequence length="1271" mass="142051">MELWRSPHDGLMNHVESEHLADDRGRARTARAPAIKDIQHCDDDATLSSDPEFTPSLDSPSSDGSQGSSPMSDQGCLLEFPRHPRLAPKRPMPVIMDNVDTIDVTNSESSWPASPLNSPSISHQQHDDDIGELPVSHEAANCDPLDCDPIDCDPVNHDPNVRVELPESTLLTPRSFYEPFDPGLPVMSEKAALKYLDSLGHTQSATRGDIEIELNDFAVYIPLRYCGTEMRPLHHLHARRGANDYLWDGALAVNGVSRVFVRGALISAMPIGNYGSFEHHIVSSNIWFASSLDRHGDIFYKLGRPAKEYKRFFDPFLWIADLAKHFVDFLAFWEENKVRVTIRHFESEFSAWTMKVHGHSAVYWQWAQQHPSNDYRTSITANASFLRKECFGVLGEKDTNFHLLWAEILDFERYRPIPSVDTLSTVVTQYIYDCFEHLPFGDCLRVGDVCEETKDLRRQVLTKAHLEMPAPIHLSHDKVSVASASQIRAIEPGDTISTPRDDVESGTDWKREMAHGFTDVDRWFALVLKVHTDSSGRRSFDVIWYYRPVDTLCGQMKYPWQNELFLSNHCSCHEKSKIRESEVLGVHDIEFHGSSTTKAEFFCRSTYLSEDRKWVTLEDAHLRCEHVADTTERLLLTSESEFEIGDTVLIRLEKKSGISQPCEIVNQNIHGPGTYWVRVLLRRADVEAQGAKARPNELLYSSRFVNCTIKSIMGRCHIRHFGPHEAIPAPYDRGGVGGFFYITGVGPATAADDMSRVEFPPRNMKQGFDPRESMPKLRGLDLFCGGGNFGRGLEDGGAVRMRWANDYDVKAMHTYMANARDADIDPFLGSIDDLQRAAMQGRFSESVPRIGEVDFVSGGSPCPGFSTLTNDKTTPGQRKNQSLVASFASFVDLYRPRYGVLENVAGIVQARRNRDQDVFSQLVCAIVGLGYQTQLFLLDASACGSPQRRTRVFVVFAAPRCVMPRAPIQTHAHPAGTRPLKLGRLPTGEPMAERDMPSATPFPFVSAEAATADLPPIHDAKPDACVPFPDHRIGNPGHTKQLRDKIYLIPVWPLGSNFSQAWFGGASGEPGSGVLTAAERAAFPPEKRYGGTGRSTRSSNAYGRQDPRRLIETVTTYMSPSDFKAGRTLHWREARCLSVMEARRAQGFRDDVILGTSCAQLRVVGNSVAREVALAVGLAFREAWSETLARGGGGGSGGGVSDEEGGGRDRGDDDDDSDEPVRVRKRRTAMVVKEEEEDDDDQSIVVRRTRIKIEDRARKRRRCDRGGTKRP</sequence>
<evidence type="ECO:0000313" key="1">
    <source>
        <dbReference type="EMBL" id="KAI9901295.1"/>
    </source>
</evidence>
<evidence type="ECO:0000313" key="2">
    <source>
        <dbReference type="Proteomes" id="UP001163324"/>
    </source>
</evidence>